<reference evidence="3 4" key="1">
    <citation type="journal article" date="2013" name="PLoS Genet.">
        <title>Genomic mechanisms accounting for the adaptation to parasitism in nematode-trapping fungi.</title>
        <authorList>
            <person name="Meerupati T."/>
            <person name="Andersson K.M."/>
            <person name="Friman E."/>
            <person name="Kumar D."/>
            <person name="Tunlid A."/>
            <person name="Ahren D."/>
        </authorList>
    </citation>
    <scope>NUCLEOTIDE SEQUENCE [LARGE SCALE GENOMIC DNA]</scope>
    <source>
        <strain evidence="3 4">CBS 200.50</strain>
    </source>
</reference>
<dbReference type="Pfam" id="PF00326">
    <property type="entry name" value="Peptidase_S9"/>
    <property type="match status" value="1"/>
</dbReference>
<sequence length="230" mass="25354">MTLEFFPASKPNKTGVLVLPGGGYEYISADKEGSEPVKWLNERGFDAWILTYTIIDDAHPAPIYPKPQEQAVDAVERIRRENRVTKLGIWGWSAGGHLAAVTSTEPGIALDFSILAYPVISMEYPVTHPGSRCNLIGDDASPELAKEMSAQYRVTGSTPPTFIFHTANDGTVPVKNALLYAGALDEHQRPFKLFILPDGPHGVGLALDVPKHTWTAELERWLQEFICEPN</sequence>
<evidence type="ECO:0000313" key="4">
    <source>
        <dbReference type="Proteomes" id="UP000015100"/>
    </source>
</evidence>
<protein>
    <recommendedName>
        <fullName evidence="2">Peptidase S9 prolyl oligopeptidase catalytic domain-containing protein</fullName>
    </recommendedName>
</protein>
<keyword evidence="4" id="KW-1185">Reference proteome</keyword>
<dbReference type="InterPro" id="IPR029058">
    <property type="entry name" value="AB_hydrolase_fold"/>
</dbReference>
<accession>S8A568</accession>
<reference evidence="4" key="2">
    <citation type="submission" date="2013-04" db="EMBL/GenBank/DDBJ databases">
        <title>Genomic mechanisms accounting for the adaptation to parasitism in nematode-trapping fungi.</title>
        <authorList>
            <person name="Ahren D.G."/>
        </authorList>
    </citation>
    <scope>NUCLEOTIDE SEQUENCE [LARGE SCALE GENOMIC DNA]</scope>
    <source>
        <strain evidence="4">CBS 200.50</strain>
    </source>
</reference>
<dbReference type="Gene3D" id="3.40.50.1820">
    <property type="entry name" value="alpha/beta hydrolase"/>
    <property type="match status" value="1"/>
</dbReference>
<dbReference type="HOGENOM" id="CLU_012494_5_0_1"/>
<feature type="domain" description="Peptidase S9 prolyl oligopeptidase catalytic" evidence="2">
    <location>
        <begin position="72"/>
        <end position="224"/>
    </location>
</feature>
<dbReference type="eggNOG" id="ENOG502RD71">
    <property type="taxonomic scope" value="Eukaryota"/>
</dbReference>
<name>S8A568_DACHA</name>
<dbReference type="GO" id="GO:0008236">
    <property type="term" value="F:serine-type peptidase activity"/>
    <property type="evidence" value="ECO:0007669"/>
    <property type="project" value="InterPro"/>
</dbReference>
<dbReference type="STRING" id="1284197.S8A568"/>
<keyword evidence="1" id="KW-0378">Hydrolase</keyword>
<dbReference type="OrthoDB" id="6499973at2759"/>
<evidence type="ECO:0000313" key="3">
    <source>
        <dbReference type="EMBL" id="EPS36256.1"/>
    </source>
</evidence>
<dbReference type="PANTHER" id="PTHR48081:SF6">
    <property type="entry name" value="PEPTIDASE S9 PROLYL OLIGOPEPTIDASE CATALYTIC DOMAIN-CONTAINING PROTEIN"/>
    <property type="match status" value="1"/>
</dbReference>
<evidence type="ECO:0000259" key="2">
    <source>
        <dbReference type="Pfam" id="PF00326"/>
    </source>
</evidence>
<dbReference type="EMBL" id="AQGS01000958">
    <property type="protein sequence ID" value="EPS36256.1"/>
    <property type="molecule type" value="Genomic_DNA"/>
</dbReference>
<dbReference type="GO" id="GO:0006508">
    <property type="term" value="P:proteolysis"/>
    <property type="evidence" value="ECO:0007669"/>
    <property type="project" value="InterPro"/>
</dbReference>
<comment type="caution">
    <text evidence="3">The sequence shown here is derived from an EMBL/GenBank/DDBJ whole genome shotgun (WGS) entry which is preliminary data.</text>
</comment>
<evidence type="ECO:0000256" key="1">
    <source>
        <dbReference type="ARBA" id="ARBA00022801"/>
    </source>
</evidence>
<organism evidence="3 4">
    <name type="scientific">Dactylellina haptotyla (strain CBS 200.50)</name>
    <name type="common">Nematode-trapping fungus</name>
    <name type="synonym">Monacrosporium haptotylum</name>
    <dbReference type="NCBI Taxonomy" id="1284197"/>
    <lineage>
        <taxon>Eukaryota</taxon>
        <taxon>Fungi</taxon>
        <taxon>Dikarya</taxon>
        <taxon>Ascomycota</taxon>
        <taxon>Pezizomycotina</taxon>
        <taxon>Orbiliomycetes</taxon>
        <taxon>Orbiliales</taxon>
        <taxon>Orbiliaceae</taxon>
        <taxon>Dactylellina</taxon>
    </lineage>
</organism>
<dbReference type="PANTHER" id="PTHR48081">
    <property type="entry name" value="AB HYDROLASE SUPERFAMILY PROTEIN C4A8.06C"/>
    <property type="match status" value="1"/>
</dbReference>
<dbReference type="OMA" id="AWPGLFE"/>
<dbReference type="AlphaFoldDB" id="S8A568"/>
<dbReference type="SUPFAM" id="SSF53474">
    <property type="entry name" value="alpha/beta-Hydrolases"/>
    <property type="match status" value="1"/>
</dbReference>
<dbReference type="InterPro" id="IPR001375">
    <property type="entry name" value="Peptidase_S9_cat"/>
</dbReference>
<gene>
    <name evidence="3" type="ORF">H072_10302</name>
</gene>
<proteinExistence type="predicted"/>
<dbReference type="InterPro" id="IPR050300">
    <property type="entry name" value="GDXG_lipolytic_enzyme"/>
</dbReference>
<dbReference type="Proteomes" id="UP000015100">
    <property type="component" value="Unassembled WGS sequence"/>
</dbReference>